<feature type="domain" description="DUF5615" evidence="1">
    <location>
        <begin position="4"/>
        <end position="82"/>
    </location>
</feature>
<dbReference type="Proteomes" id="UP000321058">
    <property type="component" value="Unassembled WGS sequence"/>
</dbReference>
<comment type="caution">
    <text evidence="2">The sequence shown here is derived from an EMBL/GenBank/DDBJ whole genome shotgun (WGS) entry which is preliminary data.</text>
</comment>
<dbReference type="Pfam" id="PF18480">
    <property type="entry name" value="DUF5615"/>
    <property type="match status" value="1"/>
</dbReference>
<evidence type="ECO:0000313" key="3">
    <source>
        <dbReference type="Proteomes" id="UP000321058"/>
    </source>
</evidence>
<dbReference type="EMBL" id="BKAJ01000013">
    <property type="protein sequence ID" value="GEP53606.1"/>
    <property type="molecule type" value="Genomic_DNA"/>
</dbReference>
<protein>
    <recommendedName>
        <fullName evidence="1">DUF5615 domain-containing protein</fullName>
    </recommendedName>
</protein>
<reference evidence="2 3" key="1">
    <citation type="submission" date="2019-07" db="EMBL/GenBank/DDBJ databases">
        <title>Whole genome shotgun sequence of Reyranella soli NBRC 108950.</title>
        <authorList>
            <person name="Hosoyama A."/>
            <person name="Uohara A."/>
            <person name="Ohji S."/>
            <person name="Ichikawa N."/>
        </authorList>
    </citation>
    <scope>NUCLEOTIDE SEQUENCE [LARGE SCALE GENOMIC DNA]</scope>
    <source>
        <strain evidence="2 3">NBRC 108950</strain>
    </source>
</reference>
<sequence>MAQSNRGASDKQIVEIANADGRVLITEDRDFGELAVRQRLGIAGVMLLELDRLTNSAEADRVADVVSRHADKLLGSLVVIEPARVRLRPLE</sequence>
<dbReference type="InterPro" id="IPR041049">
    <property type="entry name" value="DUF5615"/>
</dbReference>
<evidence type="ECO:0000313" key="2">
    <source>
        <dbReference type="EMBL" id="GEP53606.1"/>
    </source>
</evidence>
<accession>A0A512N3P5</accession>
<gene>
    <name evidence="2" type="ORF">RSO01_07720</name>
</gene>
<keyword evidence="3" id="KW-1185">Reference proteome</keyword>
<evidence type="ECO:0000259" key="1">
    <source>
        <dbReference type="Pfam" id="PF18480"/>
    </source>
</evidence>
<organism evidence="2 3">
    <name type="scientific">Reyranella soli</name>
    <dbReference type="NCBI Taxonomy" id="1230389"/>
    <lineage>
        <taxon>Bacteria</taxon>
        <taxon>Pseudomonadati</taxon>
        <taxon>Pseudomonadota</taxon>
        <taxon>Alphaproteobacteria</taxon>
        <taxon>Hyphomicrobiales</taxon>
        <taxon>Reyranellaceae</taxon>
        <taxon>Reyranella</taxon>
    </lineage>
</organism>
<dbReference type="AlphaFoldDB" id="A0A512N3P5"/>
<proteinExistence type="predicted"/>
<name>A0A512N3P5_9HYPH</name>